<sequence>MVVQNTRQPYFGLRGKWLTFWITVACATDMSLFGYDQGVFSGVVITQDYLDVHDLNGPGKTNVLSIITSIYTIGCFLGALLAFSIGEKLGRRKTIVIGTVIIAIGAILQTSSFSVPHMLVARIVTGVGNGINTATAPVWQTETSKLHNRGKLVLVELGMNIFGFMLSNWVNFVS</sequence>
<evidence type="ECO:0000256" key="7">
    <source>
        <dbReference type="SAM" id="Phobius"/>
    </source>
</evidence>
<evidence type="ECO:0000313" key="9">
    <source>
        <dbReference type="EMBL" id="RWA05705.1"/>
    </source>
</evidence>
<dbReference type="EMBL" id="RYZI01000409">
    <property type="protein sequence ID" value="RWA05705.1"/>
    <property type="molecule type" value="Genomic_DNA"/>
</dbReference>
<comment type="similarity">
    <text evidence="2">Belongs to the major facilitator superfamily. Sugar transporter (TC 2.A.1.1) family.</text>
</comment>
<dbReference type="InterPro" id="IPR003663">
    <property type="entry name" value="Sugar/inositol_transpt"/>
</dbReference>
<feature type="transmembrane region" description="Helical" evidence="7">
    <location>
        <begin position="152"/>
        <end position="170"/>
    </location>
</feature>
<feature type="transmembrane region" description="Helical" evidence="7">
    <location>
        <begin position="63"/>
        <end position="83"/>
    </location>
</feature>
<dbReference type="STRING" id="363999.A0A439CU85"/>
<evidence type="ECO:0000313" key="10">
    <source>
        <dbReference type="Proteomes" id="UP000286045"/>
    </source>
</evidence>
<dbReference type="InterPro" id="IPR036259">
    <property type="entry name" value="MFS_trans_sf"/>
</dbReference>
<name>A0A439CU85_9PEZI</name>
<dbReference type="PROSITE" id="PS50850">
    <property type="entry name" value="MFS"/>
    <property type="match status" value="1"/>
</dbReference>
<keyword evidence="4 7" id="KW-0812">Transmembrane</keyword>
<dbReference type="PANTHER" id="PTHR48022:SF26">
    <property type="entry name" value="MAJOR FACILITATOR SUPERFAMILY (MFS) PROFILE DOMAIN-CONTAINING PROTEIN-RELATED"/>
    <property type="match status" value="1"/>
</dbReference>
<feature type="transmembrane region" description="Helical" evidence="7">
    <location>
        <begin position="17"/>
        <end position="35"/>
    </location>
</feature>
<dbReference type="GO" id="GO:0016020">
    <property type="term" value="C:membrane"/>
    <property type="evidence" value="ECO:0007669"/>
    <property type="project" value="UniProtKB-SubCell"/>
</dbReference>
<comment type="caution">
    <text evidence="9">The sequence shown here is derived from an EMBL/GenBank/DDBJ whole genome shotgun (WGS) entry which is preliminary data.</text>
</comment>
<dbReference type="PANTHER" id="PTHR48022">
    <property type="entry name" value="PLASTIDIC GLUCOSE TRANSPORTER 4"/>
    <property type="match status" value="1"/>
</dbReference>
<evidence type="ECO:0000256" key="3">
    <source>
        <dbReference type="ARBA" id="ARBA00022448"/>
    </source>
</evidence>
<dbReference type="PRINTS" id="PR00171">
    <property type="entry name" value="SUGRTRNSPORT"/>
</dbReference>
<evidence type="ECO:0000256" key="5">
    <source>
        <dbReference type="ARBA" id="ARBA00022989"/>
    </source>
</evidence>
<reference evidence="9 10" key="1">
    <citation type="submission" date="2018-12" db="EMBL/GenBank/DDBJ databases">
        <title>Draft genome sequence of Xylaria grammica IHI A82.</title>
        <authorList>
            <person name="Buettner E."/>
            <person name="Kellner H."/>
        </authorList>
    </citation>
    <scope>NUCLEOTIDE SEQUENCE [LARGE SCALE GENOMIC DNA]</scope>
    <source>
        <strain evidence="9 10">IHI A82</strain>
    </source>
</reference>
<dbReference type="InterPro" id="IPR005828">
    <property type="entry name" value="MFS_sugar_transport-like"/>
</dbReference>
<evidence type="ECO:0000256" key="2">
    <source>
        <dbReference type="ARBA" id="ARBA00010992"/>
    </source>
</evidence>
<dbReference type="SUPFAM" id="SSF103473">
    <property type="entry name" value="MFS general substrate transporter"/>
    <property type="match status" value="1"/>
</dbReference>
<keyword evidence="6 7" id="KW-0472">Membrane</keyword>
<dbReference type="InterPro" id="IPR050360">
    <property type="entry name" value="MFS_Sugar_Transporters"/>
</dbReference>
<keyword evidence="3" id="KW-0813">Transport</keyword>
<organism evidence="9 10">
    <name type="scientific">Xylaria grammica</name>
    <dbReference type="NCBI Taxonomy" id="363999"/>
    <lineage>
        <taxon>Eukaryota</taxon>
        <taxon>Fungi</taxon>
        <taxon>Dikarya</taxon>
        <taxon>Ascomycota</taxon>
        <taxon>Pezizomycotina</taxon>
        <taxon>Sordariomycetes</taxon>
        <taxon>Xylariomycetidae</taxon>
        <taxon>Xylariales</taxon>
        <taxon>Xylariaceae</taxon>
        <taxon>Xylaria</taxon>
    </lineage>
</organism>
<dbReference type="InterPro" id="IPR020846">
    <property type="entry name" value="MFS_dom"/>
</dbReference>
<dbReference type="Proteomes" id="UP000286045">
    <property type="component" value="Unassembled WGS sequence"/>
</dbReference>
<feature type="domain" description="Major facilitator superfamily (MFS) profile" evidence="8">
    <location>
        <begin position="22"/>
        <end position="174"/>
    </location>
</feature>
<keyword evidence="5 7" id="KW-1133">Transmembrane helix</keyword>
<comment type="subcellular location">
    <subcellularLocation>
        <location evidence="1">Membrane</location>
        <topology evidence="1">Multi-pass membrane protein</topology>
    </subcellularLocation>
</comment>
<dbReference type="Pfam" id="PF00083">
    <property type="entry name" value="Sugar_tr"/>
    <property type="match status" value="1"/>
</dbReference>
<keyword evidence="10" id="KW-1185">Reference proteome</keyword>
<dbReference type="Gene3D" id="1.20.1250.20">
    <property type="entry name" value="MFS general substrate transporter like domains"/>
    <property type="match status" value="1"/>
</dbReference>
<evidence type="ECO:0000256" key="1">
    <source>
        <dbReference type="ARBA" id="ARBA00004141"/>
    </source>
</evidence>
<accession>A0A439CU85</accession>
<proteinExistence type="inferred from homology"/>
<dbReference type="GO" id="GO:0005351">
    <property type="term" value="F:carbohydrate:proton symporter activity"/>
    <property type="evidence" value="ECO:0007669"/>
    <property type="project" value="TreeGrafter"/>
</dbReference>
<evidence type="ECO:0000259" key="8">
    <source>
        <dbReference type="PROSITE" id="PS50850"/>
    </source>
</evidence>
<evidence type="ECO:0000256" key="6">
    <source>
        <dbReference type="ARBA" id="ARBA00023136"/>
    </source>
</evidence>
<gene>
    <name evidence="9" type="ORF">EKO27_g9400</name>
</gene>
<dbReference type="AlphaFoldDB" id="A0A439CU85"/>
<evidence type="ECO:0000256" key="4">
    <source>
        <dbReference type="ARBA" id="ARBA00022692"/>
    </source>
</evidence>
<protein>
    <recommendedName>
        <fullName evidence="8">Major facilitator superfamily (MFS) profile domain-containing protein</fullName>
    </recommendedName>
</protein>
<feature type="transmembrane region" description="Helical" evidence="7">
    <location>
        <begin position="95"/>
        <end position="113"/>
    </location>
</feature>